<proteinExistence type="predicted"/>
<dbReference type="KEGG" id="cci:CC1G_06118"/>
<dbReference type="Proteomes" id="UP000001861">
    <property type="component" value="Unassembled WGS sequence"/>
</dbReference>
<sequence length="141" mass="16214">MSTPTAPTLTRAQALFVCLCSAYLRQALRSGEEEEFMELFYRLYFSRWPIQRQVHRTREAEMSAREETSRKLNLRIHISLGLWPRLTAKSNWKTLAALDYLAPAPAVGISPEPHWSPKTPPTPRYLHINSTVIPYLLDSTS</sequence>
<accession>A8PA82</accession>
<dbReference type="EMBL" id="AACS02000002">
    <property type="protein sequence ID" value="EAU81907.2"/>
    <property type="molecule type" value="Genomic_DNA"/>
</dbReference>
<dbReference type="HOGENOM" id="CLU_1916973_0_0_1"/>
<dbReference type="GeneID" id="6016551"/>
<reference evidence="1 2" key="1">
    <citation type="journal article" date="2010" name="Proc. Natl. Acad. Sci. U.S.A.">
        <title>Insights into evolution of multicellular fungi from the assembled chromosomes of the mushroom Coprinopsis cinerea (Coprinus cinereus).</title>
        <authorList>
            <person name="Stajich J.E."/>
            <person name="Wilke S.K."/>
            <person name="Ahren D."/>
            <person name="Au C.H."/>
            <person name="Birren B.W."/>
            <person name="Borodovsky M."/>
            <person name="Burns C."/>
            <person name="Canback B."/>
            <person name="Casselton L.A."/>
            <person name="Cheng C.K."/>
            <person name="Deng J."/>
            <person name="Dietrich F.S."/>
            <person name="Fargo D.C."/>
            <person name="Farman M.L."/>
            <person name="Gathman A.C."/>
            <person name="Goldberg J."/>
            <person name="Guigo R."/>
            <person name="Hoegger P.J."/>
            <person name="Hooker J.B."/>
            <person name="Huggins A."/>
            <person name="James T.Y."/>
            <person name="Kamada T."/>
            <person name="Kilaru S."/>
            <person name="Kodira C."/>
            <person name="Kues U."/>
            <person name="Kupfer D."/>
            <person name="Kwan H.S."/>
            <person name="Lomsadze A."/>
            <person name="Li W."/>
            <person name="Lilly W.W."/>
            <person name="Ma L.J."/>
            <person name="Mackey A.J."/>
            <person name="Manning G."/>
            <person name="Martin F."/>
            <person name="Muraguchi H."/>
            <person name="Natvig D.O."/>
            <person name="Palmerini H."/>
            <person name="Ramesh M.A."/>
            <person name="Rehmeyer C.J."/>
            <person name="Roe B.A."/>
            <person name="Shenoy N."/>
            <person name="Stanke M."/>
            <person name="Ter-Hovhannisyan V."/>
            <person name="Tunlid A."/>
            <person name="Velagapudi R."/>
            <person name="Vision T.J."/>
            <person name="Zeng Q."/>
            <person name="Zolan M.E."/>
            <person name="Pukkila P.J."/>
        </authorList>
    </citation>
    <scope>NUCLEOTIDE SEQUENCE [LARGE SCALE GENOMIC DNA]</scope>
    <source>
        <strain evidence="2">Okayama-7 / 130 / ATCC MYA-4618 / FGSC 9003</strain>
    </source>
</reference>
<dbReference type="InParanoid" id="A8PA82"/>
<keyword evidence="2" id="KW-1185">Reference proteome</keyword>
<comment type="caution">
    <text evidence="1">The sequence shown here is derived from an EMBL/GenBank/DDBJ whole genome shotgun (WGS) entry which is preliminary data.</text>
</comment>
<dbReference type="RefSeq" id="XP_001839928.2">
    <property type="nucleotide sequence ID" value="XM_001839876.2"/>
</dbReference>
<evidence type="ECO:0000313" key="1">
    <source>
        <dbReference type="EMBL" id="EAU81907.2"/>
    </source>
</evidence>
<name>A8PA82_COPC7</name>
<gene>
    <name evidence="1" type="ORF">CC1G_06118</name>
</gene>
<dbReference type="VEuPathDB" id="FungiDB:CC1G_06118"/>
<protein>
    <submittedName>
        <fullName evidence="1">Uncharacterized protein</fullName>
    </submittedName>
</protein>
<organism evidence="1 2">
    <name type="scientific">Coprinopsis cinerea (strain Okayama-7 / 130 / ATCC MYA-4618 / FGSC 9003)</name>
    <name type="common">Inky cap fungus</name>
    <name type="synonym">Hormographiella aspergillata</name>
    <dbReference type="NCBI Taxonomy" id="240176"/>
    <lineage>
        <taxon>Eukaryota</taxon>
        <taxon>Fungi</taxon>
        <taxon>Dikarya</taxon>
        <taxon>Basidiomycota</taxon>
        <taxon>Agaricomycotina</taxon>
        <taxon>Agaricomycetes</taxon>
        <taxon>Agaricomycetidae</taxon>
        <taxon>Agaricales</taxon>
        <taxon>Agaricineae</taxon>
        <taxon>Psathyrellaceae</taxon>
        <taxon>Coprinopsis</taxon>
    </lineage>
</organism>
<dbReference type="AlphaFoldDB" id="A8PA82"/>
<evidence type="ECO:0000313" key="2">
    <source>
        <dbReference type="Proteomes" id="UP000001861"/>
    </source>
</evidence>